<evidence type="ECO:0000256" key="2">
    <source>
        <dbReference type="ARBA" id="ARBA00022552"/>
    </source>
</evidence>
<dbReference type="ExpressionAtlas" id="N1QPW4">
    <property type="expression patterns" value="baseline"/>
</dbReference>
<keyword evidence="2" id="KW-0698">rRNA processing</keyword>
<dbReference type="GO" id="GO:0006364">
    <property type="term" value="P:rRNA processing"/>
    <property type="evidence" value="ECO:0007669"/>
    <property type="project" value="UniProtKB-KW"/>
</dbReference>
<reference evidence="4" key="1">
    <citation type="submission" date="2015-06" db="UniProtKB">
        <authorList>
            <consortium name="EnsemblPlants"/>
        </authorList>
    </citation>
    <scope>IDENTIFICATION</scope>
</reference>
<evidence type="ECO:0000256" key="1">
    <source>
        <dbReference type="ARBA" id="ARBA00006524"/>
    </source>
</evidence>
<dbReference type="AlphaFoldDB" id="N1QPW4"/>
<evidence type="ECO:0008006" key="5">
    <source>
        <dbReference type="Google" id="ProtNLM"/>
    </source>
</evidence>
<dbReference type="Pfam" id="PF10273">
    <property type="entry name" value="WGG"/>
    <property type="match status" value="1"/>
</dbReference>
<sequence length="307" mass="33743">MSASTSGGGSLSPQANAALQEGIGLVFGRWTALQMAVENEWGGPVPRQGRPARRVHPLLVHQLQGLGSEFHQLQSRTVLDEIIQLGPYYYEDLEDMMFDSIYKSLNSNFADGSIGEVAEQFLIMHEECLENNFSSIEKLRNTCPQGNAVSQSRQAWKRVHPGAASHQDLKFVEELYQSLELDGPGLPRGTKRTVPAPATTTMRGGGVLAPFGEQKRVSWGEGEGGWRQGSRAEARRKRSRMSLWAEVYLMVTEDDDDSSDDGDEPSMGQDEAATSEDMAVDQPKPSKPTPDADGWTVVPPRRGRGKN</sequence>
<dbReference type="PANTHER" id="PTHR21250">
    <property type="entry name" value="PRE-RRNA-PROCESSING PROTEIN TSR2 HOMOLOG"/>
    <property type="match status" value="1"/>
</dbReference>
<protein>
    <recommendedName>
        <fullName evidence="5">Pre-rRNA-processing protein TSR2</fullName>
    </recommendedName>
</protein>
<feature type="region of interest" description="Disordered" evidence="3">
    <location>
        <begin position="253"/>
        <end position="307"/>
    </location>
</feature>
<comment type="similarity">
    <text evidence="1">Belongs to the TSR2 family.</text>
</comment>
<dbReference type="InterPro" id="IPR019398">
    <property type="entry name" value="Pre-rRNA_process_TSR2"/>
</dbReference>
<feature type="compositionally biased region" description="Acidic residues" evidence="3">
    <location>
        <begin position="253"/>
        <end position="264"/>
    </location>
</feature>
<proteinExistence type="inferred from homology"/>
<organism evidence="4">
    <name type="scientific">Aegilops tauschii</name>
    <name type="common">Tausch's goatgrass</name>
    <name type="synonym">Aegilops squarrosa</name>
    <dbReference type="NCBI Taxonomy" id="37682"/>
    <lineage>
        <taxon>Eukaryota</taxon>
        <taxon>Viridiplantae</taxon>
        <taxon>Streptophyta</taxon>
        <taxon>Embryophyta</taxon>
        <taxon>Tracheophyta</taxon>
        <taxon>Spermatophyta</taxon>
        <taxon>Magnoliopsida</taxon>
        <taxon>Liliopsida</taxon>
        <taxon>Poales</taxon>
        <taxon>Poaceae</taxon>
        <taxon>BOP clade</taxon>
        <taxon>Pooideae</taxon>
        <taxon>Triticodae</taxon>
        <taxon>Triticeae</taxon>
        <taxon>Triticinae</taxon>
        <taxon>Aegilops</taxon>
    </lineage>
</organism>
<evidence type="ECO:0000313" key="4">
    <source>
        <dbReference type="EnsemblPlants" id="EMT02087"/>
    </source>
</evidence>
<feature type="region of interest" description="Disordered" evidence="3">
    <location>
        <begin position="183"/>
        <end position="237"/>
    </location>
</feature>
<accession>N1QPW4</accession>
<evidence type="ECO:0000256" key="3">
    <source>
        <dbReference type="SAM" id="MobiDB-lite"/>
    </source>
</evidence>
<dbReference type="EnsemblPlants" id="EMT02087">
    <property type="protein sequence ID" value="EMT02087"/>
    <property type="gene ID" value="F775_01509"/>
</dbReference>
<name>N1QPW4_AEGTA</name>